<dbReference type="EMBL" id="CP036343">
    <property type="protein sequence ID" value="QDT89601.1"/>
    <property type="molecule type" value="Genomic_DNA"/>
</dbReference>
<keyword evidence="2" id="KW-1185">Reference proteome</keyword>
<protein>
    <submittedName>
        <fullName evidence="1">Uncharacterized protein</fullName>
    </submittedName>
</protein>
<sequence length="307" mass="34522">MTGMISKTRQTVILWGILLVWGTATVQAAEPVCVWEVVTTYRKHLTDGRLTLMSDGKTDKGLPWTLIRDTVDFGQEGKADPRAGGAFYKGNWVGGWNIDARVIMNNATLKTEIVAPETMPKEAGESMIGTKPAPGLQDSIVDVWEFVAILPGTNSFIRLTCDFTPNKLVMDGDRKIGTYEFQKSAVVVNFVDPQFGSVVFAEKPDNVLSGKGKAVNRKRWDLKFTRVQRLAIYRSQDNKDLVLYTNNRAHAPRYTPHYQTTFNWYFTQVGRQKKLMIRGLEAKQSAGGRKITWYKEDLVLIAGVPLR</sequence>
<evidence type="ECO:0000313" key="1">
    <source>
        <dbReference type="EMBL" id="QDT89601.1"/>
    </source>
</evidence>
<evidence type="ECO:0000313" key="2">
    <source>
        <dbReference type="Proteomes" id="UP000316855"/>
    </source>
</evidence>
<dbReference type="RefSeq" id="WP_232103638.1">
    <property type="nucleotide sequence ID" value="NZ_CP036343.1"/>
</dbReference>
<gene>
    <name evidence="1" type="ORF">Pan161_12330</name>
</gene>
<dbReference type="KEGG" id="gax:Pan161_12330"/>
<proteinExistence type="predicted"/>
<dbReference type="Proteomes" id="UP000316855">
    <property type="component" value="Chromosome"/>
</dbReference>
<reference evidence="1 2" key="1">
    <citation type="submission" date="2019-02" db="EMBL/GenBank/DDBJ databases">
        <title>Deep-cultivation of Planctomycetes and their phenomic and genomic characterization uncovers novel biology.</title>
        <authorList>
            <person name="Wiegand S."/>
            <person name="Jogler M."/>
            <person name="Boedeker C."/>
            <person name="Pinto D."/>
            <person name="Vollmers J."/>
            <person name="Rivas-Marin E."/>
            <person name="Kohn T."/>
            <person name="Peeters S.H."/>
            <person name="Heuer A."/>
            <person name="Rast P."/>
            <person name="Oberbeckmann S."/>
            <person name="Bunk B."/>
            <person name="Jeske O."/>
            <person name="Meyerdierks A."/>
            <person name="Storesund J.E."/>
            <person name="Kallscheuer N."/>
            <person name="Luecker S."/>
            <person name="Lage O.M."/>
            <person name="Pohl T."/>
            <person name="Merkel B.J."/>
            <person name="Hornburger P."/>
            <person name="Mueller R.-W."/>
            <person name="Bruemmer F."/>
            <person name="Labrenz M."/>
            <person name="Spormann A.M."/>
            <person name="Op den Camp H."/>
            <person name="Overmann J."/>
            <person name="Amann R."/>
            <person name="Jetten M.S.M."/>
            <person name="Mascher T."/>
            <person name="Medema M.H."/>
            <person name="Devos D.P."/>
            <person name="Kaster A.-K."/>
            <person name="Ovreas L."/>
            <person name="Rohde M."/>
            <person name="Galperin M.Y."/>
            <person name="Jogler C."/>
        </authorList>
    </citation>
    <scope>NUCLEOTIDE SEQUENCE [LARGE SCALE GENOMIC DNA]</scope>
    <source>
        <strain evidence="1 2">Pan161</strain>
    </source>
</reference>
<name>A0A517V9A2_9PLAN</name>
<organism evidence="1 2">
    <name type="scientific">Gimesia algae</name>
    <dbReference type="NCBI Taxonomy" id="2527971"/>
    <lineage>
        <taxon>Bacteria</taxon>
        <taxon>Pseudomonadati</taxon>
        <taxon>Planctomycetota</taxon>
        <taxon>Planctomycetia</taxon>
        <taxon>Planctomycetales</taxon>
        <taxon>Planctomycetaceae</taxon>
        <taxon>Gimesia</taxon>
    </lineage>
</organism>
<accession>A0A517V9A2</accession>
<dbReference type="AlphaFoldDB" id="A0A517V9A2"/>